<dbReference type="InterPro" id="IPR049560">
    <property type="entry name" value="MeTrfase_RsmB-F_NOP2_cat"/>
</dbReference>
<keyword evidence="6 11" id="KW-0694">RNA-binding</keyword>
<evidence type="ECO:0000256" key="8">
    <source>
        <dbReference type="ARBA" id="ARBA00023128"/>
    </source>
</evidence>
<evidence type="ECO:0000256" key="1">
    <source>
        <dbReference type="ARBA" id="ARBA00004173"/>
    </source>
</evidence>
<evidence type="ECO:0000256" key="6">
    <source>
        <dbReference type="ARBA" id="ARBA00022884"/>
    </source>
</evidence>
<evidence type="ECO:0000256" key="10">
    <source>
        <dbReference type="ARBA" id="ARBA00049302"/>
    </source>
</evidence>
<dbReference type="OMA" id="RHIIHAH"/>
<dbReference type="PRINTS" id="PR02008">
    <property type="entry name" value="RCMTFAMILY"/>
</dbReference>
<evidence type="ECO:0000256" key="3">
    <source>
        <dbReference type="ARBA" id="ARBA00022603"/>
    </source>
</evidence>
<dbReference type="eggNOG" id="KOG2198">
    <property type="taxonomic scope" value="Eukaryota"/>
</dbReference>
<dbReference type="GO" id="GO:0005762">
    <property type="term" value="C:mitochondrial large ribosomal subunit"/>
    <property type="evidence" value="ECO:0007669"/>
    <property type="project" value="TreeGrafter"/>
</dbReference>
<name>Q4UHY2_THEAN</name>
<comment type="subcellular location">
    <subcellularLocation>
        <location evidence="1">Mitochondrion</location>
    </subcellularLocation>
</comment>
<dbReference type="OrthoDB" id="427002at2759"/>
<dbReference type="PROSITE" id="PS51686">
    <property type="entry name" value="SAM_MT_RSMB_NOP"/>
    <property type="match status" value="1"/>
</dbReference>
<comment type="caution">
    <text evidence="11">Lacks conserved residue(s) required for the propagation of feature annotation.</text>
</comment>
<dbReference type="Proteomes" id="UP000001950">
    <property type="component" value="Chromosome 1"/>
</dbReference>
<accession>Q4UHY2</accession>
<keyword evidence="2" id="KW-0698">rRNA processing</keyword>
<sequence>MEVSGVGSGILFENYYSNLFKSRWENLYKSLKNPVKNIALIPPFYSDIPLQNEFNHSNLNSTDYNNLDSMNDNLTDCAEDLTEIPDDAYVYKPTILPWCYEVTLKALVDPKEHDKLVFNKNIFDANGYVSRLIDHIYYLDGASAFAAFCLEAKPGDKVLDMCSSPGGKMIILASNLFHNTINGISGLTNGIKGSNMTTTELIDEIKNRMNESKMNSNSSETLLVCNEPVKSRYKRLIETSKRLIPDKFISGKHIQFVNYDATDPNKFQRFGKFDKILIDAPCSSERHLINKNLSWSFKNIKENSKRQLKLLQTAISLLKSGGTILYCTCALDPIENELVINTILKNYDDIKHVQINYNDLINNININNLKIMESTDYNKFKPEKRTHGCSIMPDKSEFGPLYIAKLQKL</sequence>
<feature type="active site" description="Nucleophile" evidence="11">
    <location>
        <position position="329"/>
    </location>
</feature>
<comment type="catalytic activity">
    <reaction evidence="10">
        <text>a cytidine in rRNA + S-adenosyl-L-methionine = a 5-methylcytidine in rRNA + S-adenosyl-L-homocysteine + H(+)</text>
        <dbReference type="Rhea" id="RHEA:61484"/>
        <dbReference type="Rhea" id="RHEA-COMP:15836"/>
        <dbReference type="Rhea" id="RHEA-COMP:15837"/>
        <dbReference type="ChEBI" id="CHEBI:15378"/>
        <dbReference type="ChEBI" id="CHEBI:57856"/>
        <dbReference type="ChEBI" id="CHEBI:59789"/>
        <dbReference type="ChEBI" id="CHEBI:74483"/>
        <dbReference type="ChEBI" id="CHEBI:82748"/>
    </reaction>
</comment>
<dbReference type="GeneID" id="3863917"/>
<reference evidence="13 14" key="1">
    <citation type="journal article" date="2005" name="Science">
        <title>Genome of the host-cell transforming parasite Theileria annulata compared with T. parva.</title>
        <authorList>
            <person name="Pain A."/>
            <person name="Renauld H."/>
            <person name="Berriman M."/>
            <person name="Murphy L."/>
            <person name="Yeats C.A."/>
            <person name="Weir W."/>
            <person name="Kerhornou A."/>
            <person name="Aslett M."/>
            <person name="Bishop R."/>
            <person name="Bouchier C."/>
            <person name="Cochet M."/>
            <person name="Coulson R.M.R."/>
            <person name="Cronin A."/>
            <person name="de Villiers E.P."/>
            <person name="Fraser A."/>
            <person name="Fosker N."/>
            <person name="Gardner M."/>
            <person name="Goble A."/>
            <person name="Griffiths-Jones S."/>
            <person name="Harris D.E."/>
            <person name="Katzer F."/>
            <person name="Larke N."/>
            <person name="Lord A."/>
            <person name="Maser P."/>
            <person name="McKellar S."/>
            <person name="Mooney P."/>
            <person name="Morton F."/>
            <person name="Nene V."/>
            <person name="O'Neil S."/>
            <person name="Price C."/>
            <person name="Quail M.A."/>
            <person name="Rabbinowitsch E."/>
            <person name="Rawlings N.D."/>
            <person name="Rutter S."/>
            <person name="Saunders D."/>
            <person name="Seeger K."/>
            <person name="Shah T."/>
            <person name="Squares R."/>
            <person name="Squares S."/>
            <person name="Tivey A."/>
            <person name="Walker A.R."/>
            <person name="Woodward J."/>
            <person name="Dobbelaere D.A.E."/>
            <person name="Langsley G."/>
            <person name="Rajandream M.A."/>
            <person name="McKeever D."/>
            <person name="Shiels B."/>
            <person name="Tait A."/>
            <person name="Barrell B.G."/>
            <person name="Hall N."/>
        </authorList>
    </citation>
    <scope>NUCLEOTIDE SEQUENCE [LARGE SCALE GENOMIC DNA]</scope>
    <source>
        <strain evidence="14">Ankara</strain>
    </source>
</reference>
<dbReference type="Gene3D" id="3.40.50.150">
    <property type="entry name" value="Vaccinia Virus protein VP39"/>
    <property type="match status" value="1"/>
</dbReference>
<dbReference type="GO" id="GO:0008173">
    <property type="term" value="F:RNA methyltransferase activity"/>
    <property type="evidence" value="ECO:0007669"/>
    <property type="project" value="InterPro"/>
</dbReference>
<evidence type="ECO:0000259" key="12">
    <source>
        <dbReference type="PROSITE" id="PS51686"/>
    </source>
</evidence>
<evidence type="ECO:0000256" key="4">
    <source>
        <dbReference type="ARBA" id="ARBA00022679"/>
    </source>
</evidence>
<dbReference type="InterPro" id="IPR023267">
    <property type="entry name" value="RCMT"/>
</dbReference>
<dbReference type="GO" id="GO:0031167">
    <property type="term" value="P:rRNA methylation"/>
    <property type="evidence" value="ECO:0007669"/>
    <property type="project" value="TreeGrafter"/>
</dbReference>
<evidence type="ECO:0000313" key="14">
    <source>
        <dbReference type="Proteomes" id="UP000001950"/>
    </source>
</evidence>
<feature type="binding site" evidence="11">
    <location>
        <position position="260"/>
    </location>
    <ligand>
        <name>S-adenosyl-L-methionine</name>
        <dbReference type="ChEBI" id="CHEBI:59789"/>
    </ligand>
</feature>
<protein>
    <recommendedName>
        <fullName evidence="9">NOL1/NOP2/Sun domain family member 4</fullName>
    </recommendedName>
</protein>
<comment type="similarity">
    <text evidence="11">Belongs to the class I-like SAM-binding methyltransferase superfamily. RsmB/NOP family.</text>
</comment>
<keyword evidence="14" id="KW-1185">Reference proteome</keyword>
<keyword evidence="4 11" id="KW-0808">Transferase</keyword>
<organism evidence="13 14">
    <name type="scientific">Theileria annulata</name>
    <dbReference type="NCBI Taxonomy" id="5874"/>
    <lineage>
        <taxon>Eukaryota</taxon>
        <taxon>Sar</taxon>
        <taxon>Alveolata</taxon>
        <taxon>Apicomplexa</taxon>
        <taxon>Aconoidasida</taxon>
        <taxon>Piroplasmida</taxon>
        <taxon>Theileriidae</taxon>
        <taxon>Theileria</taxon>
    </lineage>
</organism>
<dbReference type="VEuPathDB" id="PiroplasmaDB:TA05685"/>
<feature type="binding site" evidence="11">
    <location>
        <position position="227"/>
    </location>
    <ligand>
        <name>S-adenosyl-L-methionine</name>
        <dbReference type="ChEBI" id="CHEBI:59789"/>
    </ligand>
</feature>
<dbReference type="KEGG" id="tan:TA05685"/>
<evidence type="ECO:0000313" key="13">
    <source>
        <dbReference type="EMBL" id="CAI73307.1"/>
    </source>
</evidence>
<gene>
    <name evidence="13" type="ORF">TA05685</name>
</gene>
<feature type="binding site" evidence="11">
    <location>
        <position position="279"/>
    </location>
    <ligand>
        <name>S-adenosyl-L-methionine</name>
        <dbReference type="ChEBI" id="CHEBI:59789"/>
    </ligand>
</feature>
<dbReference type="GO" id="GO:0003723">
    <property type="term" value="F:RNA binding"/>
    <property type="evidence" value="ECO:0007669"/>
    <property type="project" value="UniProtKB-UniRule"/>
</dbReference>
<dbReference type="Pfam" id="PF01189">
    <property type="entry name" value="Methyltr_RsmB-F"/>
    <property type="match status" value="1"/>
</dbReference>
<feature type="domain" description="SAM-dependent MTase RsmB/NOP-type" evidence="12">
    <location>
        <begin position="40"/>
        <end position="409"/>
    </location>
</feature>
<dbReference type="FunCoup" id="Q4UHY2">
    <property type="interactions" value="27"/>
</dbReference>
<dbReference type="AlphaFoldDB" id="Q4UHY2"/>
<proteinExistence type="inferred from homology"/>
<keyword evidence="7" id="KW-0809">Transit peptide</keyword>
<dbReference type="InParanoid" id="Q4UHY2"/>
<evidence type="ECO:0000256" key="2">
    <source>
        <dbReference type="ARBA" id="ARBA00022552"/>
    </source>
</evidence>
<evidence type="ECO:0000256" key="5">
    <source>
        <dbReference type="ARBA" id="ARBA00022691"/>
    </source>
</evidence>
<dbReference type="PANTHER" id="PTHR22808:SF3">
    <property type="entry name" value="5-METHYLCYTOSINE RRNA METHYLTRANSFERASE NSUN4"/>
    <property type="match status" value="1"/>
</dbReference>
<keyword evidence="5 11" id="KW-0949">S-adenosyl-L-methionine</keyword>
<dbReference type="InterPro" id="IPR001678">
    <property type="entry name" value="MeTrfase_RsmB-F_NOP2_dom"/>
</dbReference>
<dbReference type="EMBL" id="CR940347">
    <property type="protein sequence ID" value="CAI73307.1"/>
    <property type="molecule type" value="Genomic_DNA"/>
</dbReference>
<dbReference type="STRING" id="5874.Q4UHY2"/>
<evidence type="ECO:0000256" key="11">
    <source>
        <dbReference type="PROSITE-ProRule" id="PRU01023"/>
    </source>
</evidence>
<keyword evidence="8" id="KW-0496">Mitochondrion</keyword>
<evidence type="ECO:0000256" key="7">
    <source>
        <dbReference type="ARBA" id="ARBA00022946"/>
    </source>
</evidence>
<keyword evidence="3 11" id="KW-0489">Methyltransferase</keyword>
<dbReference type="SUPFAM" id="SSF53335">
    <property type="entry name" value="S-adenosyl-L-methionine-dependent methyltransferases"/>
    <property type="match status" value="1"/>
</dbReference>
<dbReference type="RefSeq" id="XP_953984.1">
    <property type="nucleotide sequence ID" value="XM_948891.1"/>
</dbReference>
<dbReference type="InterPro" id="IPR029063">
    <property type="entry name" value="SAM-dependent_MTases_sf"/>
</dbReference>
<evidence type="ECO:0000256" key="9">
    <source>
        <dbReference type="ARBA" id="ARBA00042050"/>
    </source>
</evidence>
<dbReference type="PANTHER" id="PTHR22808">
    <property type="entry name" value="NCL1 YEAST -RELATED NOL1/NOP2/FMU SUN DOMAIN-CONTAINING"/>
    <property type="match status" value="1"/>
</dbReference>